<evidence type="ECO:0000313" key="1">
    <source>
        <dbReference type="EMBL" id="CVI64427.1"/>
    </source>
</evidence>
<dbReference type="EMBL" id="FCNP01000051">
    <property type="protein sequence ID" value="CVI64427.1"/>
    <property type="molecule type" value="Genomic_DNA"/>
</dbReference>
<dbReference type="AlphaFoldDB" id="A0A1S7UC29"/>
<sequence length="82" mass="9473">MNFGEFLCHVHDRLKLTRLELLELREMLPACEAAQAGYRWAAFLPARPPVHCVSYHEFISTKFRTKPAWAEEGDVGVDNRDN</sequence>
<gene>
    <name evidence="1" type="ORF">AGR7A_pTi0107</name>
</gene>
<accession>A0A1S7UC29</accession>
<dbReference type="Proteomes" id="UP000192140">
    <property type="component" value="Unassembled WGS sequence"/>
</dbReference>
<keyword evidence="2" id="KW-1185">Reference proteome</keyword>
<comment type="caution">
    <text evidence="1">The sequence shown here is derived from an EMBL/GenBank/DDBJ whole genome shotgun (WGS) entry which is preliminary data.</text>
</comment>
<reference evidence="1" key="1">
    <citation type="submission" date="2016-01" db="EMBL/GenBank/DDBJ databases">
        <authorList>
            <person name="Regsiter A."/>
            <person name="william w."/>
        </authorList>
    </citation>
    <scope>NUCLEOTIDE SEQUENCE</scope>
    <source>
        <strain evidence="1">NCPPB 1641</strain>
    </source>
</reference>
<evidence type="ECO:0000313" key="2">
    <source>
        <dbReference type="Proteomes" id="UP000192140"/>
    </source>
</evidence>
<organism evidence="1 2">
    <name type="scientific">Agrobacterium deltaense NCPPB 1641</name>
    <dbReference type="NCBI Taxonomy" id="1183425"/>
    <lineage>
        <taxon>Bacteria</taxon>
        <taxon>Pseudomonadati</taxon>
        <taxon>Pseudomonadota</taxon>
        <taxon>Alphaproteobacteria</taxon>
        <taxon>Hyphomicrobiales</taxon>
        <taxon>Rhizobiaceae</taxon>
        <taxon>Rhizobium/Agrobacterium group</taxon>
        <taxon>Agrobacterium</taxon>
    </lineage>
</organism>
<protein>
    <submittedName>
        <fullName evidence="1">Uncharacterized protein</fullName>
    </submittedName>
</protein>
<name>A0A1S7UC29_9HYPH</name>
<proteinExistence type="predicted"/>